<keyword evidence="8 10" id="KW-0472">Membrane</keyword>
<dbReference type="InterPro" id="IPR000531">
    <property type="entry name" value="Beta-barrel_TonB"/>
</dbReference>
<accession>A0A1L6JAQ1</accession>
<keyword evidence="9 10" id="KW-0998">Cell outer membrane</keyword>
<dbReference type="InterPro" id="IPR039426">
    <property type="entry name" value="TonB-dep_rcpt-like"/>
</dbReference>
<dbReference type="STRING" id="93064.BRX40_11715"/>
<dbReference type="PROSITE" id="PS52016">
    <property type="entry name" value="TONB_DEPENDENT_REC_3"/>
    <property type="match status" value="1"/>
</dbReference>
<evidence type="ECO:0000256" key="10">
    <source>
        <dbReference type="PROSITE-ProRule" id="PRU01360"/>
    </source>
</evidence>
<dbReference type="InterPro" id="IPR037066">
    <property type="entry name" value="Plug_dom_sf"/>
</dbReference>
<dbReference type="EMBL" id="QQWO01000006">
    <property type="protein sequence ID" value="RSV04263.1"/>
    <property type="molecule type" value="Genomic_DNA"/>
</dbReference>
<dbReference type="Pfam" id="PF00593">
    <property type="entry name" value="TonB_dep_Rec_b-barrel"/>
    <property type="match status" value="1"/>
</dbReference>
<evidence type="ECO:0000256" key="8">
    <source>
        <dbReference type="ARBA" id="ARBA00023136"/>
    </source>
</evidence>
<evidence type="ECO:0000256" key="2">
    <source>
        <dbReference type="ARBA" id="ARBA00022448"/>
    </source>
</evidence>
<dbReference type="CDD" id="cd01347">
    <property type="entry name" value="ligand_gated_channel"/>
    <property type="match status" value="1"/>
</dbReference>
<dbReference type="PANTHER" id="PTHR30069:SF53">
    <property type="entry name" value="COLICIN I RECEPTOR-RELATED"/>
    <property type="match status" value="1"/>
</dbReference>
<dbReference type="GO" id="GO:0009279">
    <property type="term" value="C:cell outer membrane"/>
    <property type="evidence" value="ECO:0007669"/>
    <property type="project" value="UniProtKB-SubCell"/>
</dbReference>
<comment type="similarity">
    <text evidence="10 11">Belongs to the TonB-dependent receptor family.</text>
</comment>
<dbReference type="GO" id="GO:0006811">
    <property type="term" value="P:monoatomic ion transport"/>
    <property type="evidence" value="ECO:0007669"/>
    <property type="project" value="UniProtKB-KW"/>
</dbReference>
<feature type="domain" description="TonB-dependent receptor-like beta-barrel" evidence="13">
    <location>
        <begin position="225"/>
        <end position="605"/>
    </location>
</feature>
<dbReference type="GO" id="GO:0015889">
    <property type="term" value="P:cobalamin transport"/>
    <property type="evidence" value="ECO:0007669"/>
    <property type="project" value="TreeGrafter"/>
</dbReference>
<keyword evidence="16" id="KW-0675">Receptor</keyword>
<evidence type="ECO:0000256" key="11">
    <source>
        <dbReference type="RuleBase" id="RU003357"/>
    </source>
</evidence>
<evidence type="ECO:0000256" key="1">
    <source>
        <dbReference type="ARBA" id="ARBA00004571"/>
    </source>
</evidence>
<evidence type="ECO:0000256" key="4">
    <source>
        <dbReference type="ARBA" id="ARBA00022692"/>
    </source>
</evidence>
<dbReference type="KEGG" id="skr:BRX40_11715"/>
<evidence type="ECO:0000259" key="14">
    <source>
        <dbReference type="Pfam" id="PF07715"/>
    </source>
</evidence>
<dbReference type="InterPro" id="IPR036942">
    <property type="entry name" value="Beta-barrel_TonB_sf"/>
</dbReference>
<keyword evidence="6" id="KW-0406">Ion transport</keyword>
<evidence type="ECO:0000313" key="16">
    <source>
        <dbReference type="EMBL" id="RSV04263.1"/>
    </source>
</evidence>
<feature type="domain" description="TonB-dependent receptor plug" evidence="14">
    <location>
        <begin position="49"/>
        <end position="155"/>
    </location>
</feature>
<evidence type="ECO:0000259" key="13">
    <source>
        <dbReference type="Pfam" id="PF00593"/>
    </source>
</evidence>
<dbReference type="InterPro" id="IPR012910">
    <property type="entry name" value="Plug_dom"/>
</dbReference>
<evidence type="ECO:0000256" key="3">
    <source>
        <dbReference type="ARBA" id="ARBA00022452"/>
    </source>
</evidence>
<evidence type="ECO:0000256" key="7">
    <source>
        <dbReference type="ARBA" id="ARBA00023077"/>
    </source>
</evidence>
<evidence type="ECO:0000256" key="12">
    <source>
        <dbReference type="SAM" id="SignalP"/>
    </source>
</evidence>
<evidence type="ECO:0000256" key="9">
    <source>
        <dbReference type="ARBA" id="ARBA00023237"/>
    </source>
</evidence>
<reference evidence="15" key="1">
    <citation type="submission" date="2016-12" db="EMBL/GenBank/DDBJ databases">
        <title>Whole genome sequencing of Sphingomonas koreensis.</title>
        <authorList>
            <person name="Conlan S."/>
            <person name="Thomas P.J."/>
            <person name="Mullikin J."/>
            <person name="Palmore T.N."/>
            <person name="Frank K.M."/>
            <person name="Segre J.A."/>
        </authorList>
    </citation>
    <scope>NUCLEOTIDE SEQUENCE</scope>
    <source>
        <strain evidence="15">ABOJV</strain>
    </source>
</reference>
<dbReference type="PANTHER" id="PTHR30069">
    <property type="entry name" value="TONB-DEPENDENT OUTER MEMBRANE RECEPTOR"/>
    <property type="match status" value="1"/>
</dbReference>
<dbReference type="EMBL" id="CP018820">
    <property type="protein sequence ID" value="APR53008.1"/>
    <property type="molecule type" value="Genomic_DNA"/>
</dbReference>
<protein>
    <submittedName>
        <fullName evidence="16">TonB-dependent receptor</fullName>
    </submittedName>
</protein>
<feature type="signal peptide" evidence="12">
    <location>
        <begin position="1"/>
        <end position="28"/>
    </location>
</feature>
<dbReference type="Gene3D" id="2.40.170.20">
    <property type="entry name" value="TonB-dependent receptor, beta-barrel domain"/>
    <property type="match status" value="1"/>
</dbReference>
<dbReference type="Proteomes" id="UP000185161">
    <property type="component" value="Chromosome"/>
</dbReference>
<name>A0A1L6JAQ1_9SPHN</name>
<organism evidence="15 17">
    <name type="scientific">Sphingomonas koreensis</name>
    <dbReference type="NCBI Taxonomy" id="93064"/>
    <lineage>
        <taxon>Bacteria</taxon>
        <taxon>Pseudomonadati</taxon>
        <taxon>Pseudomonadota</taxon>
        <taxon>Alphaproteobacteria</taxon>
        <taxon>Sphingomonadales</taxon>
        <taxon>Sphingomonadaceae</taxon>
        <taxon>Sphingomonas</taxon>
    </lineage>
</organism>
<dbReference type="Gene3D" id="2.170.130.10">
    <property type="entry name" value="TonB-dependent receptor, plug domain"/>
    <property type="match status" value="1"/>
</dbReference>
<keyword evidence="4 10" id="KW-0812">Transmembrane</keyword>
<feature type="chain" id="PRO_5041797889" evidence="12">
    <location>
        <begin position="29"/>
        <end position="631"/>
    </location>
</feature>
<reference evidence="16 18" key="3">
    <citation type="submission" date="2018-07" db="EMBL/GenBank/DDBJ databases">
        <title>Genomic and Epidemiologic Investigation of an Indolent Hospital Outbreak.</title>
        <authorList>
            <person name="Johnson R.C."/>
            <person name="Deming C."/>
            <person name="Conlan S."/>
            <person name="Zellmer C.J."/>
            <person name="Michelin A.V."/>
            <person name="Lee-Lin S."/>
            <person name="Thomas P.J."/>
            <person name="Park M."/>
            <person name="Weingarten R.A."/>
            <person name="Less J."/>
            <person name="Dekker J.P."/>
            <person name="Frank K.M."/>
            <person name="Musser K.A."/>
            <person name="Mcquiston J.R."/>
            <person name="Henderson D.K."/>
            <person name="Lau A.F."/>
            <person name="Palmore T.N."/>
            <person name="Segre J.A."/>
        </authorList>
    </citation>
    <scope>NUCLEOTIDE SEQUENCE [LARGE SCALE GENOMIC DNA]</scope>
    <source>
        <strain evidence="16 18">SK-NIH.Env10_0317</strain>
    </source>
</reference>
<keyword evidence="17" id="KW-1185">Reference proteome</keyword>
<dbReference type="Pfam" id="PF07715">
    <property type="entry name" value="Plug"/>
    <property type="match status" value="1"/>
</dbReference>
<keyword evidence="7 11" id="KW-0798">TonB box</keyword>
<dbReference type="SUPFAM" id="SSF56935">
    <property type="entry name" value="Porins"/>
    <property type="match status" value="1"/>
</dbReference>
<evidence type="ECO:0000313" key="15">
    <source>
        <dbReference type="EMBL" id="APR53008.1"/>
    </source>
</evidence>
<evidence type="ECO:0000313" key="17">
    <source>
        <dbReference type="Proteomes" id="UP000185161"/>
    </source>
</evidence>
<comment type="subcellular location">
    <subcellularLocation>
        <location evidence="1 10">Cell outer membrane</location>
        <topology evidence="1 10">Multi-pass membrane protein</topology>
    </subcellularLocation>
</comment>
<evidence type="ECO:0000256" key="5">
    <source>
        <dbReference type="ARBA" id="ARBA00022729"/>
    </source>
</evidence>
<keyword evidence="2 10" id="KW-0813">Transport</keyword>
<keyword evidence="5 12" id="KW-0732">Signal</keyword>
<sequence>MLDAGGFDVKYRYLTVLLASAASMPAFAQDQAPADDVVVSASRVPLKPSEIGSAVSVITAEDLQRDQITFVKDVFQDLAGIQITSDRPGDLTSVSIRGSDNDQVLYLIDGIELGDPSSTSTQYQSDHLTTADIARIEVLRGNQSSLYGSDAIGGVVNIITKRATDEGILLNAQGEYGSYDTLNGAASIIGKQGALDFRLTASGYKHNGPSLADPATGTSVEEDEYWRYGFSGRVGLAATSNIELQLIGFWQDSHSDLDNGNSDNSDTVRKKEWAYAGQASYRSDDNAWRASATASRYVAQRRYFGTWNRADGDLYEGTKDVLAANVSYDKGGIFGVSVGANYEEEYTDQLTSFSGAFDAKITTKAAFAELVLRPARGLTITGAARIDDNSRFGSFDTYRVTGAYVLENLIGGGDVKLRASYGTGAKAPGLYQLFDPVYGYSGLQVETSEGGDVGIDVNFGSAFSTQVSYFFAKTSNEIAYDCANPKPGCYINLGKTRKSGVEIAFELRPADWLSFRQSLTYLEADQLTNPATSIWVSLRRPEFAGSTSVTVKPVEQLSVTARLRHRDRNASSSFSPATKGYEVVDLLASFGITDNIEVYGRVTNLFDKQYQMAFGKNALGRSAYGGIRLTF</sequence>
<reference evidence="17" key="2">
    <citation type="submission" date="2016-12" db="EMBL/GenBank/DDBJ databases">
        <title>Whole genome sequencing of Sphingomonas sp. ABOJV.</title>
        <authorList>
            <person name="Conlan S."/>
            <person name="Thomas P.J."/>
            <person name="Mullikin J."/>
            <person name="Palmore T.N."/>
            <person name="Frank K.M."/>
            <person name="Segre J.A."/>
        </authorList>
    </citation>
    <scope>NUCLEOTIDE SEQUENCE [LARGE SCALE GENOMIC DNA]</scope>
    <source>
        <strain evidence="17">ABOJV</strain>
    </source>
</reference>
<dbReference type="AlphaFoldDB" id="A0A1L6JAQ1"/>
<evidence type="ECO:0000256" key="6">
    <source>
        <dbReference type="ARBA" id="ARBA00023065"/>
    </source>
</evidence>
<proteinExistence type="inferred from homology"/>
<dbReference type="Proteomes" id="UP000286681">
    <property type="component" value="Unassembled WGS sequence"/>
</dbReference>
<keyword evidence="3 10" id="KW-1134">Transmembrane beta strand</keyword>
<evidence type="ECO:0000313" key="18">
    <source>
        <dbReference type="Proteomes" id="UP000286681"/>
    </source>
</evidence>
<gene>
    <name evidence="15" type="ORF">BRX40_11715</name>
    <name evidence="16" type="ORF">CA257_09410</name>
</gene>